<comment type="caution">
    <text evidence="2">The sequence shown here is derived from an EMBL/GenBank/DDBJ whole genome shotgun (WGS) entry which is preliminary data.</text>
</comment>
<evidence type="ECO:0000313" key="2">
    <source>
        <dbReference type="EMBL" id="KAD4982581.1"/>
    </source>
</evidence>
<proteinExistence type="predicted"/>
<evidence type="ECO:0000313" key="3">
    <source>
        <dbReference type="Proteomes" id="UP000326396"/>
    </source>
</evidence>
<reference evidence="2 3" key="1">
    <citation type="submission" date="2019-05" db="EMBL/GenBank/DDBJ databases">
        <title>Mikania micrantha, genome provides insights into the molecular mechanism of rapid growth.</title>
        <authorList>
            <person name="Liu B."/>
        </authorList>
    </citation>
    <scope>NUCLEOTIDE SEQUENCE [LARGE SCALE GENOMIC DNA]</scope>
    <source>
        <strain evidence="2">NLD-2019</strain>
        <tissue evidence="2">Leaf</tissue>
    </source>
</reference>
<evidence type="ECO:0000256" key="1">
    <source>
        <dbReference type="SAM" id="MobiDB-lite"/>
    </source>
</evidence>
<dbReference type="Proteomes" id="UP000326396">
    <property type="component" value="Linkage Group LG18"/>
</dbReference>
<keyword evidence="3" id="KW-1185">Reference proteome</keyword>
<feature type="compositionally biased region" description="Polar residues" evidence="1">
    <location>
        <begin position="91"/>
        <end position="106"/>
    </location>
</feature>
<gene>
    <name evidence="2" type="ORF">E3N88_19252</name>
</gene>
<dbReference type="EMBL" id="SZYD01000010">
    <property type="protein sequence ID" value="KAD4982581.1"/>
    <property type="molecule type" value="Genomic_DNA"/>
</dbReference>
<accession>A0A5N6NMN1</accession>
<protein>
    <submittedName>
        <fullName evidence="2">Uncharacterized protein</fullName>
    </submittedName>
</protein>
<name>A0A5N6NMN1_9ASTR</name>
<organism evidence="2 3">
    <name type="scientific">Mikania micrantha</name>
    <name type="common">bitter vine</name>
    <dbReference type="NCBI Taxonomy" id="192012"/>
    <lineage>
        <taxon>Eukaryota</taxon>
        <taxon>Viridiplantae</taxon>
        <taxon>Streptophyta</taxon>
        <taxon>Embryophyta</taxon>
        <taxon>Tracheophyta</taxon>
        <taxon>Spermatophyta</taxon>
        <taxon>Magnoliopsida</taxon>
        <taxon>eudicotyledons</taxon>
        <taxon>Gunneridae</taxon>
        <taxon>Pentapetalae</taxon>
        <taxon>asterids</taxon>
        <taxon>campanulids</taxon>
        <taxon>Asterales</taxon>
        <taxon>Asteraceae</taxon>
        <taxon>Asteroideae</taxon>
        <taxon>Heliantheae alliance</taxon>
        <taxon>Eupatorieae</taxon>
        <taxon>Mikania</taxon>
    </lineage>
</organism>
<sequence>MADGTRLRCLDEGLQEVKDSNRQMQALQQQLRGDVDTIASSLEDTKKLLHQGLTETAATWEDKLTLQKSFPSLHLEDKVVVKEGSNVMDQMGSNKQTAQMGQNQTRRSPRATRKPGHLEDYQLSCHISLV</sequence>
<dbReference type="AlphaFoldDB" id="A0A5N6NMN1"/>
<dbReference type="OrthoDB" id="1434752at2759"/>
<feature type="region of interest" description="Disordered" evidence="1">
    <location>
        <begin position="91"/>
        <end position="118"/>
    </location>
</feature>